<feature type="transmembrane region" description="Helical" evidence="7">
    <location>
        <begin position="99"/>
        <end position="121"/>
    </location>
</feature>
<dbReference type="Gene3D" id="1.20.1070.10">
    <property type="entry name" value="Rhodopsin 7-helix transmembrane proteins"/>
    <property type="match status" value="1"/>
</dbReference>
<keyword evidence="6" id="KW-0675">Receptor</keyword>
<dbReference type="Pfam" id="PF00001">
    <property type="entry name" value="7tm_1"/>
    <property type="match status" value="1"/>
</dbReference>
<keyword evidence="9" id="KW-1185">Reference proteome</keyword>
<evidence type="ECO:0000256" key="5">
    <source>
        <dbReference type="ARBA" id="ARBA00023136"/>
    </source>
</evidence>
<reference evidence="8" key="1">
    <citation type="submission" date="2020-05" db="EMBL/GenBank/DDBJ databases">
        <title>Phylogenomic resolution of chytrid fungi.</title>
        <authorList>
            <person name="Stajich J.E."/>
            <person name="Amses K."/>
            <person name="Simmons R."/>
            <person name="Seto K."/>
            <person name="Myers J."/>
            <person name="Bonds A."/>
            <person name="Quandt C.A."/>
            <person name="Barry K."/>
            <person name="Liu P."/>
            <person name="Grigoriev I."/>
            <person name="Longcore J.E."/>
            <person name="James T.Y."/>
        </authorList>
    </citation>
    <scope>NUCLEOTIDE SEQUENCE</scope>
    <source>
        <strain evidence="8">JEL0476</strain>
    </source>
</reference>
<feature type="transmembrane region" description="Helical" evidence="7">
    <location>
        <begin position="142"/>
        <end position="168"/>
    </location>
</feature>
<dbReference type="InterPro" id="IPR050125">
    <property type="entry name" value="GPCR_opsins"/>
</dbReference>
<accession>A0AAD5TYY5</accession>
<dbReference type="Proteomes" id="UP001211065">
    <property type="component" value="Unassembled WGS sequence"/>
</dbReference>
<dbReference type="SUPFAM" id="SSF81321">
    <property type="entry name" value="Family A G protein-coupled receptor-like"/>
    <property type="match status" value="1"/>
</dbReference>
<organism evidence="8 9">
    <name type="scientific">Clydaea vesicula</name>
    <dbReference type="NCBI Taxonomy" id="447962"/>
    <lineage>
        <taxon>Eukaryota</taxon>
        <taxon>Fungi</taxon>
        <taxon>Fungi incertae sedis</taxon>
        <taxon>Chytridiomycota</taxon>
        <taxon>Chytridiomycota incertae sedis</taxon>
        <taxon>Chytridiomycetes</taxon>
        <taxon>Lobulomycetales</taxon>
        <taxon>Lobulomycetaceae</taxon>
        <taxon>Clydaea</taxon>
    </lineage>
</organism>
<feature type="non-terminal residue" evidence="8">
    <location>
        <position position="237"/>
    </location>
</feature>
<dbReference type="GO" id="GO:0016020">
    <property type="term" value="C:membrane"/>
    <property type="evidence" value="ECO:0007669"/>
    <property type="project" value="UniProtKB-SubCell"/>
</dbReference>
<dbReference type="AlphaFoldDB" id="A0AAD5TYY5"/>
<evidence type="ECO:0000256" key="1">
    <source>
        <dbReference type="ARBA" id="ARBA00004141"/>
    </source>
</evidence>
<gene>
    <name evidence="8" type="ORF">HK099_006396</name>
</gene>
<dbReference type="EMBL" id="JADGJW010000549">
    <property type="protein sequence ID" value="KAJ3215379.1"/>
    <property type="molecule type" value="Genomic_DNA"/>
</dbReference>
<evidence type="ECO:0000313" key="9">
    <source>
        <dbReference type="Proteomes" id="UP001211065"/>
    </source>
</evidence>
<keyword evidence="5 7" id="KW-0472">Membrane</keyword>
<feature type="transmembrane region" description="Helical" evidence="7">
    <location>
        <begin position="28"/>
        <end position="49"/>
    </location>
</feature>
<comment type="caution">
    <text evidence="8">The sequence shown here is derived from an EMBL/GenBank/DDBJ whole genome shotgun (WGS) entry which is preliminary data.</text>
</comment>
<keyword evidence="3 7" id="KW-1133">Transmembrane helix</keyword>
<protein>
    <recommendedName>
        <fullName evidence="10">G-protein coupled receptors family 1 profile domain-containing protein</fullName>
    </recommendedName>
</protein>
<feature type="transmembrane region" description="Helical" evidence="7">
    <location>
        <begin position="56"/>
        <end position="79"/>
    </location>
</feature>
<dbReference type="GO" id="GO:0004930">
    <property type="term" value="F:G protein-coupled receptor activity"/>
    <property type="evidence" value="ECO:0007669"/>
    <property type="project" value="UniProtKB-KW"/>
</dbReference>
<keyword evidence="4" id="KW-0807">Transducer</keyword>
<evidence type="ECO:0000256" key="4">
    <source>
        <dbReference type="ARBA" id="ARBA00023040"/>
    </source>
</evidence>
<dbReference type="PANTHER" id="PTHR24240">
    <property type="entry name" value="OPSIN"/>
    <property type="match status" value="1"/>
</dbReference>
<name>A0AAD5TYY5_9FUNG</name>
<evidence type="ECO:0000256" key="2">
    <source>
        <dbReference type="ARBA" id="ARBA00022692"/>
    </source>
</evidence>
<keyword evidence="4" id="KW-0297">G-protein coupled receptor</keyword>
<comment type="subcellular location">
    <subcellularLocation>
        <location evidence="1">Membrane</location>
        <topology evidence="1">Multi-pass membrane protein</topology>
    </subcellularLocation>
</comment>
<keyword evidence="2 7" id="KW-0812">Transmembrane</keyword>
<evidence type="ECO:0000313" key="8">
    <source>
        <dbReference type="EMBL" id="KAJ3215379.1"/>
    </source>
</evidence>
<evidence type="ECO:0000256" key="7">
    <source>
        <dbReference type="SAM" id="Phobius"/>
    </source>
</evidence>
<dbReference type="CDD" id="cd00637">
    <property type="entry name" value="7tm_classA_rhodopsin-like"/>
    <property type="match status" value="1"/>
</dbReference>
<dbReference type="InterPro" id="IPR000276">
    <property type="entry name" value="GPCR_Rhodpsn"/>
</dbReference>
<evidence type="ECO:0000256" key="3">
    <source>
        <dbReference type="ARBA" id="ARBA00022989"/>
    </source>
</evidence>
<sequence length="237" mass="26737">MDISINELPEFVPFTDITQYQNAYTQTILHIIGFIVIVFSISTIIYNGVGISKVNCAFISAQTIFFCFVSLCSCLGLTFERYNLVVLKKDFTKNSFAAYLAAVIVIGLSLALFPIITNSYGEVYGLRSSYDICLVLWYKRGTLAGAAFVFACLTTILMPTAFISFAYYKIYHDVKTSGKKLSECLKTETQLKFHDSESNSENISHKAVESFVDTNNYSEKSRVHVEQNELERKVLMQ</sequence>
<proteinExistence type="predicted"/>
<evidence type="ECO:0008006" key="10">
    <source>
        <dbReference type="Google" id="ProtNLM"/>
    </source>
</evidence>
<evidence type="ECO:0000256" key="6">
    <source>
        <dbReference type="ARBA" id="ARBA00023170"/>
    </source>
</evidence>